<keyword evidence="2" id="KW-1185">Reference proteome</keyword>
<dbReference type="Proteomes" id="UP000198211">
    <property type="component" value="Unassembled WGS sequence"/>
</dbReference>
<protein>
    <recommendedName>
        <fullName evidence="3">RNase H type-1 domain-containing protein</fullName>
    </recommendedName>
</protein>
<organism evidence="1 2">
    <name type="scientific">Phytophthora megakarya</name>
    <dbReference type="NCBI Taxonomy" id="4795"/>
    <lineage>
        <taxon>Eukaryota</taxon>
        <taxon>Sar</taxon>
        <taxon>Stramenopiles</taxon>
        <taxon>Oomycota</taxon>
        <taxon>Peronosporomycetes</taxon>
        <taxon>Peronosporales</taxon>
        <taxon>Peronosporaceae</taxon>
        <taxon>Phytophthora</taxon>
    </lineage>
</organism>
<dbReference type="AlphaFoldDB" id="A0A225VF06"/>
<name>A0A225VF06_9STRA</name>
<evidence type="ECO:0008006" key="3">
    <source>
        <dbReference type="Google" id="ProtNLM"/>
    </source>
</evidence>
<sequence length="159" mass="18513">MDTSDVGLTRFDDSEVQMIEDSDSTGFNMNVPEHFCMALPAWCWRSQWQHDFHFPHIDCWSDNVSAVSWINQRNAKNSFGLEINRAIGLAEAVFRIRLSSNHIPGSTNRMADADSRAWSAPFSHLWSKRLCAWRQVQVPEHWRRIYKDFSVQRTDPVVT</sequence>
<evidence type="ECO:0000313" key="2">
    <source>
        <dbReference type="Proteomes" id="UP000198211"/>
    </source>
</evidence>
<gene>
    <name evidence="1" type="ORF">PHMEG_00024811</name>
</gene>
<dbReference type="EMBL" id="NBNE01005510">
    <property type="protein sequence ID" value="OWZ03458.1"/>
    <property type="molecule type" value="Genomic_DNA"/>
</dbReference>
<accession>A0A225VF06</accession>
<dbReference type="OrthoDB" id="125406at2759"/>
<reference evidence="2" key="1">
    <citation type="submission" date="2017-03" db="EMBL/GenBank/DDBJ databases">
        <title>Phytopthora megakarya and P. palmivora, two closely related causual agents of cacao black pod achieved similar genome size and gene model numbers by different mechanisms.</title>
        <authorList>
            <person name="Ali S."/>
            <person name="Shao J."/>
            <person name="Larry D.J."/>
            <person name="Kronmiller B."/>
            <person name="Shen D."/>
            <person name="Strem M.D."/>
            <person name="Melnick R.L."/>
            <person name="Guiltinan M.J."/>
            <person name="Tyler B.M."/>
            <person name="Meinhardt L.W."/>
            <person name="Bailey B.A."/>
        </authorList>
    </citation>
    <scope>NUCLEOTIDE SEQUENCE [LARGE SCALE GENOMIC DNA]</scope>
    <source>
        <strain evidence="2">zdho120</strain>
    </source>
</reference>
<proteinExistence type="predicted"/>
<comment type="caution">
    <text evidence="1">The sequence shown here is derived from an EMBL/GenBank/DDBJ whole genome shotgun (WGS) entry which is preliminary data.</text>
</comment>
<evidence type="ECO:0000313" key="1">
    <source>
        <dbReference type="EMBL" id="OWZ03458.1"/>
    </source>
</evidence>